<evidence type="ECO:0000256" key="1">
    <source>
        <dbReference type="SAM" id="MobiDB-lite"/>
    </source>
</evidence>
<feature type="region of interest" description="Disordered" evidence="1">
    <location>
        <begin position="371"/>
        <end position="433"/>
    </location>
</feature>
<feature type="compositionally biased region" description="Acidic residues" evidence="1">
    <location>
        <begin position="421"/>
        <end position="433"/>
    </location>
</feature>
<feature type="compositionally biased region" description="Acidic residues" evidence="1">
    <location>
        <begin position="399"/>
        <end position="411"/>
    </location>
</feature>
<evidence type="ECO:0000313" key="4">
    <source>
        <dbReference type="Proteomes" id="UP001163846"/>
    </source>
</evidence>
<feature type="compositionally biased region" description="Basic and acidic residues" evidence="1">
    <location>
        <begin position="388"/>
        <end position="398"/>
    </location>
</feature>
<dbReference type="Proteomes" id="UP001163846">
    <property type="component" value="Unassembled WGS sequence"/>
</dbReference>
<comment type="caution">
    <text evidence="3">The sequence shown here is derived from an EMBL/GenBank/DDBJ whole genome shotgun (WGS) entry which is preliminary data.</text>
</comment>
<feature type="region of interest" description="Disordered" evidence="1">
    <location>
        <begin position="748"/>
        <end position="787"/>
    </location>
</feature>
<feature type="compositionally biased region" description="Acidic residues" evidence="1">
    <location>
        <begin position="217"/>
        <end position="229"/>
    </location>
</feature>
<feature type="compositionally biased region" description="Low complexity" evidence="1">
    <location>
        <begin position="336"/>
        <end position="348"/>
    </location>
</feature>
<feature type="region of interest" description="Disordered" evidence="1">
    <location>
        <begin position="165"/>
        <end position="268"/>
    </location>
</feature>
<name>A0AA38UG00_9AGAR</name>
<reference evidence="3" key="1">
    <citation type="submission" date="2022-08" db="EMBL/GenBank/DDBJ databases">
        <authorList>
            <consortium name="DOE Joint Genome Institute"/>
            <person name="Min B."/>
            <person name="Riley R."/>
            <person name="Sierra-Patev S."/>
            <person name="Naranjo-Ortiz M."/>
            <person name="Looney B."/>
            <person name="Konkel Z."/>
            <person name="Slot J.C."/>
            <person name="Sakamoto Y."/>
            <person name="Steenwyk J.L."/>
            <person name="Rokas A."/>
            <person name="Carro J."/>
            <person name="Camarero S."/>
            <person name="Ferreira P."/>
            <person name="Molpeceres G."/>
            <person name="Ruiz-Duenas F.J."/>
            <person name="Serrano A."/>
            <person name="Henrissat B."/>
            <person name="Drula E."/>
            <person name="Hughes K.W."/>
            <person name="Mata J.L."/>
            <person name="Ishikawa N.K."/>
            <person name="Vargas-Isla R."/>
            <person name="Ushijima S."/>
            <person name="Smith C.A."/>
            <person name="Ahrendt S."/>
            <person name="Andreopoulos W."/>
            <person name="He G."/>
            <person name="Labutti K."/>
            <person name="Lipzen A."/>
            <person name="Ng V."/>
            <person name="Sandor L."/>
            <person name="Barry K."/>
            <person name="Martinez A.T."/>
            <person name="Xiao Y."/>
            <person name="Gibbons J.G."/>
            <person name="Terashima K."/>
            <person name="Hibbett D.S."/>
            <person name="Grigoriev I.V."/>
        </authorList>
    </citation>
    <scope>NUCLEOTIDE SEQUENCE</scope>
    <source>
        <strain evidence="3">TFB9207</strain>
    </source>
</reference>
<feature type="compositionally biased region" description="Low complexity" evidence="1">
    <location>
        <begin position="378"/>
        <end position="387"/>
    </location>
</feature>
<evidence type="ECO:0000256" key="2">
    <source>
        <dbReference type="SAM" id="Phobius"/>
    </source>
</evidence>
<keyword evidence="2" id="KW-0812">Transmembrane</keyword>
<feature type="compositionally biased region" description="Acidic residues" evidence="1">
    <location>
        <begin position="312"/>
        <end position="335"/>
    </location>
</feature>
<feature type="region of interest" description="Disordered" evidence="1">
    <location>
        <begin position="616"/>
        <end position="639"/>
    </location>
</feature>
<feature type="compositionally biased region" description="Acidic residues" evidence="1">
    <location>
        <begin position="286"/>
        <end position="301"/>
    </location>
</feature>
<dbReference type="EMBL" id="MU806081">
    <property type="protein sequence ID" value="KAJ3840387.1"/>
    <property type="molecule type" value="Genomic_DNA"/>
</dbReference>
<sequence length="787" mass="86040">MAMHKDFQNDAATWRISVLRSQNFHRLLHRQRSHSNSNFNGWRPLIVLTADPHLGEGHNHCTIHETTLGSDGQNPNTKIGLDLQNPRFDTKLLFEVVHFPQAAKKKARRLNKTVLGSCVYEMGELVELARSQERNNPKQVVSITLTPCGSGPRARHMKRVRKDNHNAVGNNHNYNKGSPIISSAGPSLQIKLTPPKGLPFILPGPSRSSDPSGLSSCEEDSEGEGEESAMENHQDEERKPLIDEEKDGTSTNLSPSKPKPVPLFDESGIRRRRRVRRRVVKGYACDSEEEFCNAEEEEEKEEWVSGSASESGTEEVDTSLDENLDENEEGEEDDSGSSSTPSSSSDWSRWSLFDHVAPVLGILGMAQPNPGILPSHWNTNTSNSDSNGDQKQKQRLDIDIETAPDLEEEPEHGEGERDIDPSPDIDGDDEDDTREWELEWWERVLCLFTVYQELRIAEYEELQLSQSSIDLGLIRDSGAGVPISPGMASAGAGSAPEGLYPLSNLSNLHRYDRIYQRLQIEWTYVGGLLVGLAAIDAAIFAISPSSSSSPSFSEVASGKDAGTLSSSASSLFPVDSFARKVVSLSTISTALGLLCDAYLLMNYAWNDVGTFVNRARPSPLEPSTSSPQPDQSPIPSTTTTTFTSQSWGYFALSSRIPAICMVLSILFIGVFLLTVASEAAPPAGLWILGVLVGMGMGMQYVVRVGKVLGRGVRVVVRGVGSGVMWVGNGVRGVGGKIRGLVGRNLKKDSDQRSAEQSVPAVAANLDGREKSMVRPLPARVHPESRRH</sequence>
<feature type="compositionally biased region" description="Basic and acidic residues" evidence="1">
    <location>
        <begin position="230"/>
        <end position="243"/>
    </location>
</feature>
<feature type="transmembrane region" description="Helical" evidence="2">
    <location>
        <begin position="522"/>
        <end position="542"/>
    </location>
</feature>
<evidence type="ECO:0000313" key="3">
    <source>
        <dbReference type="EMBL" id="KAJ3840387.1"/>
    </source>
</evidence>
<feature type="transmembrane region" description="Helical" evidence="2">
    <location>
        <begin position="683"/>
        <end position="702"/>
    </location>
</feature>
<organism evidence="3 4">
    <name type="scientific">Lentinula raphanica</name>
    <dbReference type="NCBI Taxonomy" id="153919"/>
    <lineage>
        <taxon>Eukaryota</taxon>
        <taxon>Fungi</taxon>
        <taxon>Dikarya</taxon>
        <taxon>Basidiomycota</taxon>
        <taxon>Agaricomycotina</taxon>
        <taxon>Agaricomycetes</taxon>
        <taxon>Agaricomycetidae</taxon>
        <taxon>Agaricales</taxon>
        <taxon>Marasmiineae</taxon>
        <taxon>Omphalotaceae</taxon>
        <taxon>Lentinula</taxon>
    </lineage>
</organism>
<feature type="compositionally biased region" description="Low complexity" evidence="1">
    <location>
        <begin position="203"/>
        <end position="216"/>
    </location>
</feature>
<dbReference type="AlphaFoldDB" id="A0AA38UG00"/>
<gene>
    <name evidence="3" type="ORF">F5878DRAFT_723808</name>
</gene>
<keyword evidence="4" id="KW-1185">Reference proteome</keyword>
<keyword evidence="2" id="KW-0472">Membrane</keyword>
<feature type="region of interest" description="Disordered" evidence="1">
    <location>
        <begin position="286"/>
        <end position="348"/>
    </location>
</feature>
<feature type="transmembrane region" description="Helical" evidence="2">
    <location>
        <begin position="656"/>
        <end position="677"/>
    </location>
</feature>
<proteinExistence type="predicted"/>
<keyword evidence="2" id="KW-1133">Transmembrane helix</keyword>
<feature type="compositionally biased region" description="Low complexity" evidence="1">
    <location>
        <begin position="622"/>
        <end position="639"/>
    </location>
</feature>
<protein>
    <submittedName>
        <fullName evidence="3">Uncharacterized protein</fullName>
    </submittedName>
</protein>
<feature type="compositionally biased region" description="Low complexity" evidence="1">
    <location>
        <begin position="166"/>
        <end position="175"/>
    </location>
</feature>
<accession>A0AA38UG00</accession>